<dbReference type="InterPro" id="IPR032466">
    <property type="entry name" value="Metal_Hydrolase"/>
</dbReference>
<dbReference type="RefSeq" id="WP_111229495.1">
    <property type="nucleotide sequence ID" value="NZ_NBIU01000007.1"/>
</dbReference>
<dbReference type="InterPro" id="IPR004722">
    <property type="entry name" value="DHOase"/>
</dbReference>
<keyword evidence="1" id="KW-0665">Pyrimidine biosynthesis</keyword>
<dbReference type="GO" id="GO:0005737">
    <property type="term" value="C:cytoplasm"/>
    <property type="evidence" value="ECO:0007669"/>
    <property type="project" value="TreeGrafter"/>
</dbReference>
<dbReference type="GO" id="GO:0004151">
    <property type="term" value="F:dihydroorotase activity"/>
    <property type="evidence" value="ECO:0007669"/>
    <property type="project" value="InterPro"/>
</dbReference>
<dbReference type="GO" id="GO:0006145">
    <property type="term" value="P:purine nucleobase catabolic process"/>
    <property type="evidence" value="ECO:0007669"/>
    <property type="project" value="TreeGrafter"/>
</dbReference>
<name>A0A2W6MVM2_9HELI</name>
<accession>A0A2W6MVM2</accession>
<dbReference type="GO" id="GO:0006221">
    <property type="term" value="P:pyrimidine nucleotide biosynthetic process"/>
    <property type="evidence" value="ECO:0007669"/>
    <property type="project" value="UniProtKB-KW"/>
</dbReference>
<dbReference type="Proteomes" id="UP000249746">
    <property type="component" value="Unassembled WGS sequence"/>
</dbReference>
<feature type="domain" description="Amidohydrolase-related" evidence="2">
    <location>
        <begin position="211"/>
        <end position="411"/>
    </location>
</feature>
<dbReference type="GO" id="GO:0004038">
    <property type="term" value="F:allantoinase activity"/>
    <property type="evidence" value="ECO:0007669"/>
    <property type="project" value="TreeGrafter"/>
</dbReference>
<dbReference type="Gene3D" id="3.20.20.140">
    <property type="entry name" value="Metal-dependent hydrolases"/>
    <property type="match status" value="1"/>
</dbReference>
<evidence type="ECO:0000313" key="3">
    <source>
        <dbReference type="EMBL" id="PZT48467.1"/>
    </source>
</evidence>
<reference evidence="3 4" key="1">
    <citation type="submission" date="2017-03" db="EMBL/GenBank/DDBJ databases">
        <title>Genomic and clinical evidence uncovers the enterohepatic species Helicobacter valdiviensis as a potential human intestinal pathogen.</title>
        <authorList>
            <person name="Fresia P."/>
            <person name="Jara R."/>
            <person name="Sierra R."/>
            <person name="Ferres I."/>
            <person name="Greif G."/>
            <person name="Iraola G."/>
            <person name="Collado L."/>
        </authorList>
    </citation>
    <scope>NUCLEOTIDE SEQUENCE [LARGE SCALE GENOMIC DNA]</scope>
    <source>
        <strain evidence="3 4">WBE14</strain>
    </source>
</reference>
<dbReference type="CDD" id="cd01317">
    <property type="entry name" value="DHOase_IIa"/>
    <property type="match status" value="1"/>
</dbReference>
<proteinExistence type="predicted"/>
<sequence>MIIKGAMICDAKQEQRGDVRIEGGKITKVARSILPNAEEEILNAEGMILLPGAIDLNIRVKDSQLTKNNLVELSNKAAKGGVTLGVLMPDCYPALSTEMGVELLNALKEDFKAKIIPAVASCGEKLSSGNYGINELSTLYKKGACAIYTQSSEEGNILKRASEFSLMLKMPMFFACEDESLSANGVMNDGELSWRLGLPAISTLSETKEVAKISEVVCFMGVKSVFLSVSADRSMEILLEAKRKNKDIFIQTSIHHLMLTENLCNGYNSAAKIKPPLKSEETRQKFVKRLKKGEIDLITSLQSESSLSKKDLAFDEASFGVDMIEHYYSLCYSALVKEMHLSLQEMSKIISYNPALVLGVEKNKGLIEVGYDADLVLLDPKESEVISEVSSPYYDWILNGKVKKVFIDGEIL</sequence>
<gene>
    <name evidence="3" type="ORF">B6S12_03830</name>
</gene>
<dbReference type="PANTHER" id="PTHR43668:SF2">
    <property type="entry name" value="ALLANTOINASE"/>
    <property type="match status" value="1"/>
</dbReference>
<dbReference type="AlphaFoldDB" id="A0A2W6MVM2"/>
<evidence type="ECO:0000256" key="1">
    <source>
        <dbReference type="ARBA" id="ARBA00022975"/>
    </source>
</evidence>
<dbReference type="EMBL" id="NBIU01000007">
    <property type="protein sequence ID" value="PZT48467.1"/>
    <property type="molecule type" value="Genomic_DNA"/>
</dbReference>
<organism evidence="3 4">
    <name type="scientific">Helicobacter valdiviensis</name>
    <dbReference type="NCBI Taxonomy" id="1458358"/>
    <lineage>
        <taxon>Bacteria</taxon>
        <taxon>Pseudomonadati</taxon>
        <taxon>Campylobacterota</taxon>
        <taxon>Epsilonproteobacteria</taxon>
        <taxon>Campylobacterales</taxon>
        <taxon>Helicobacteraceae</taxon>
        <taxon>Helicobacter</taxon>
    </lineage>
</organism>
<dbReference type="GO" id="GO:0046872">
    <property type="term" value="F:metal ion binding"/>
    <property type="evidence" value="ECO:0007669"/>
    <property type="project" value="InterPro"/>
</dbReference>
<dbReference type="InterPro" id="IPR011059">
    <property type="entry name" value="Metal-dep_hydrolase_composite"/>
</dbReference>
<evidence type="ECO:0000259" key="2">
    <source>
        <dbReference type="Pfam" id="PF01979"/>
    </source>
</evidence>
<dbReference type="Pfam" id="PF01979">
    <property type="entry name" value="Amidohydro_1"/>
    <property type="match status" value="1"/>
</dbReference>
<dbReference type="PANTHER" id="PTHR43668">
    <property type="entry name" value="ALLANTOINASE"/>
    <property type="match status" value="1"/>
</dbReference>
<dbReference type="InterPro" id="IPR050138">
    <property type="entry name" value="DHOase/Allantoinase_Hydrolase"/>
</dbReference>
<dbReference type="SUPFAM" id="SSF51338">
    <property type="entry name" value="Composite domain of metallo-dependent hydrolases"/>
    <property type="match status" value="1"/>
</dbReference>
<protein>
    <submittedName>
        <fullName evidence="3">Dihydroorotase</fullName>
    </submittedName>
</protein>
<dbReference type="InterPro" id="IPR006680">
    <property type="entry name" value="Amidohydro-rel"/>
</dbReference>
<comment type="caution">
    <text evidence="3">The sequence shown here is derived from an EMBL/GenBank/DDBJ whole genome shotgun (WGS) entry which is preliminary data.</text>
</comment>
<dbReference type="OrthoDB" id="9803027at2"/>
<dbReference type="SUPFAM" id="SSF51556">
    <property type="entry name" value="Metallo-dependent hydrolases"/>
    <property type="match status" value="1"/>
</dbReference>
<evidence type="ECO:0000313" key="4">
    <source>
        <dbReference type="Proteomes" id="UP000249746"/>
    </source>
</evidence>
<keyword evidence="4" id="KW-1185">Reference proteome</keyword>